<evidence type="ECO:0000313" key="5">
    <source>
        <dbReference type="Proteomes" id="UP001515480"/>
    </source>
</evidence>
<evidence type="ECO:0000256" key="2">
    <source>
        <dbReference type="SAM" id="Phobius"/>
    </source>
</evidence>
<reference evidence="4 5" key="1">
    <citation type="journal article" date="2024" name="Science">
        <title>Giant polyketide synthase enzymes in the biosynthesis of giant marine polyether toxins.</title>
        <authorList>
            <person name="Fallon T.R."/>
            <person name="Shende V.V."/>
            <person name="Wierzbicki I.H."/>
            <person name="Pendleton A.L."/>
            <person name="Watervoot N.F."/>
            <person name="Auber R.P."/>
            <person name="Gonzalez D.J."/>
            <person name="Wisecaver J.H."/>
            <person name="Moore B.S."/>
        </authorList>
    </citation>
    <scope>NUCLEOTIDE SEQUENCE [LARGE SCALE GENOMIC DNA]</scope>
    <source>
        <strain evidence="4 5">12B1</strain>
    </source>
</reference>
<dbReference type="Pfam" id="PF14237">
    <property type="entry name" value="GYF_2"/>
    <property type="match status" value="1"/>
</dbReference>
<evidence type="ECO:0000259" key="3">
    <source>
        <dbReference type="Pfam" id="PF14237"/>
    </source>
</evidence>
<dbReference type="Gene3D" id="3.30.1490.40">
    <property type="match status" value="1"/>
</dbReference>
<feature type="region of interest" description="Disordered" evidence="1">
    <location>
        <begin position="1"/>
        <end position="67"/>
    </location>
</feature>
<dbReference type="AlphaFoldDB" id="A0AB34JZI2"/>
<name>A0AB34JZI2_PRYPA</name>
<protein>
    <recommendedName>
        <fullName evidence="3">GYF domain-containing protein</fullName>
    </recommendedName>
</protein>
<dbReference type="EMBL" id="JBGBPQ010000003">
    <property type="protein sequence ID" value="KAL1526328.1"/>
    <property type="molecule type" value="Genomic_DNA"/>
</dbReference>
<sequence length="254" mass="26137">MNECGDGEGKGKGKGGGLGFPCPPPQPPPSPPPPSPPPPFIPGGQPPSTPPLLPPSLPLAPGEALRSSGGDGAIVGISLGMGGLLMTSVLAVVLVTRRRRRAPSCSSGQVGGWFNPGAAAPKGVLPVSKAQGATGSSIATVAPPVGRPFPKPPTLKALTVAASREGHATLATGAHEPSTQPTPTSWYYFNRNNQQQGPVTANALCRLYDNGTIHDHTYVWSAGIMSDWKELYQAPLVYEPVAFDDRTSLTSSIV</sequence>
<evidence type="ECO:0000256" key="1">
    <source>
        <dbReference type="SAM" id="MobiDB-lite"/>
    </source>
</evidence>
<evidence type="ECO:0000313" key="4">
    <source>
        <dbReference type="EMBL" id="KAL1526328.1"/>
    </source>
</evidence>
<keyword evidence="2" id="KW-1133">Transmembrane helix</keyword>
<gene>
    <name evidence="4" type="ORF">AB1Y20_015042</name>
</gene>
<comment type="caution">
    <text evidence="4">The sequence shown here is derived from an EMBL/GenBank/DDBJ whole genome shotgun (WGS) entry which is preliminary data.</text>
</comment>
<dbReference type="InterPro" id="IPR025640">
    <property type="entry name" value="GYF_2"/>
</dbReference>
<feature type="compositionally biased region" description="Pro residues" evidence="1">
    <location>
        <begin position="21"/>
        <end position="58"/>
    </location>
</feature>
<keyword evidence="5" id="KW-1185">Reference proteome</keyword>
<dbReference type="Proteomes" id="UP001515480">
    <property type="component" value="Unassembled WGS sequence"/>
</dbReference>
<keyword evidence="2" id="KW-0812">Transmembrane</keyword>
<organism evidence="4 5">
    <name type="scientific">Prymnesium parvum</name>
    <name type="common">Toxic golden alga</name>
    <dbReference type="NCBI Taxonomy" id="97485"/>
    <lineage>
        <taxon>Eukaryota</taxon>
        <taxon>Haptista</taxon>
        <taxon>Haptophyta</taxon>
        <taxon>Prymnesiophyceae</taxon>
        <taxon>Prymnesiales</taxon>
        <taxon>Prymnesiaceae</taxon>
        <taxon>Prymnesium</taxon>
    </lineage>
</organism>
<feature type="transmembrane region" description="Helical" evidence="2">
    <location>
        <begin position="73"/>
        <end position="95"/>
    </location>
</feature>
<keyword evidence="2" id="KW-0472">Membrane</keyword>
<feature type="domain" description="GYF" evidence="3">
    <location>
        <begin position="187"/>
        <end position="233"/>
    </location>
</feature>
<accession>A0AB34JZI2</accession>
<dbReference type="InterPro" id="IPR035445">
    <property type="entry name" value="GYF-like_dom_sf"/>
</dbReference>
<proteinExistence type="predicted"/>